<dbReference type="EMBL" id="NTZF01000035">
    <property type="protein sequence ID" value="PES90473.1"/>
    <property type="molecule type" value="Genomic_DNA"/>
</dbReference>
<proteinExistence type="predicted"/>
<accession>A0A2A8LIK5</accession>
<dbReference type="CDD" id="cd10440">
    <property type="entry name" value="GIY-YIG_COG3680"/>
    <property type="match status" value="1"/>
</dbReference>
<feature type="domain" description="GIY-YIG" evidence="2">
    <location>
        <begin position="79"/>
        <end position="156"/>
    </location>
</feature>
<evidence type="ECO:0000313" key="3">
    <source>
        <dbReference type="EMBL" id="PES90473.1"/>
    </source>
</evidence>
<sequence length="440" mass="50986">MGLFDKLFGNNKKNEQEENQNSFGEMKKLIDKTKKDEPKESESKNIGRSISINLTPNYEDGSITISSSPVGVSTGSTANDFYVYEWFIKETGEIFYVGKGRGNRYKEYHAKAYEAEKIREQYETDSRFVATGLTEDEAIELESKEMARVLNETNNRLTNRIIPLFVNRDNGYSRSPNTPELKFETTPVLFANEIDEHYFGQKPRTFDKVEEKNLKAVVFITRSMRDEINIIYGGNLEKYLDEANALLTENGKKTLKNKYAKSVSAWIYVGDDEVHNYEIDQQQALEKLGRNVPTYHLIDVWKFLKEQYGDVVAKESEPPSINPVHSRVPLSEIKNLHNWDRGFDEGMPYWEKGDKERKAGNLEKAIELFDKARYNGYNAPALYTSYTMAFRKLKDYDNEIAIIDECIERLRAEKINVNQNNIIGMRDRRAKALELKQKQK</sequence>
<organism evidence="3 4">
    <name type="scientific">Bacillus cereus</name>
    <dbReference type="NCBI Taxonomy" id="1396"/>
    <lineage>
        <taxon>Bacteria</taxon>
        <taxon>Bacillati</taxon>
        <taxon>Bacillota</taxon>
        <taxon>Bacilli</taxon>
        <taxon>Bacillales</taxon>
        <taxon>Bacillaceae</taxon>
        <taxon>Bacillus</taxon>
        <taxon>Bacillus cereus group</taxon>
    </lineage>
</organism>
<feature type="region of interest" description="Disordered" evidence="1">
    <location>
        <begin position="1"/>
        <end position="48"/>
    </location>
</feature>
<reference evidence="3 4" key="1">
    <citation type="submission" date="2017-09" db="EMBL/GenBank/DDBJ databases">
        <title>Large-scale bioinformatics analysis of Bacillus genomes uncovers conserved roles of natural products in bacterial physiology.</title>
        <authorList>
            <consortium name="Agbiome Team Llc"/>
            <person name="Bleich R.M."/>
            <person name="Grubbs K.J."/>
            <person name="Santa Maria K.C."/>
            <person name="Allen S.E."/>
            <person name="Farag S."/>
            <person name="Shank E.A."/>
            <person name="Bowers A."/>
        </authorList>
    </citation>
    <scope>NUCLEOTIDE SEQUENCE [LARGE SCALE GENOMIC DNA]</scope>
    <source>
        <strain evidence="3 4">AFS002368</strain>
    </source>
</reference>
<dbReference type="AlphaFoldDB" id="A0A2A8LIK5"/>
<evidence type="ECO:0000313" key="4">
    <source>
        <dbReference type="Proteomes" id="UP000220900"/>
    </source>
</evidence>
<dbReference type="Gene3D" id="1.25.40.10">
    <property type="entry name" value="Tetratricopeptide repeat domain"/>
    <property type="match status" value="1"/>
</dbReference>
<dbReference type="Proteomes" id="UP000220900">
    <property type="component" value="Unassembled WGS sequence"/>
</dbReference>
<name>A0A2A8LIK5_BACCE</name>
<dbReference type="SUPFAM" id="SSF48452">
    <property type="entry name" value="TPR-like"/>
    <property type="match status" value="1"/>
</dbReference>
<evidence type="ECO:0000256" key="1">
    <source>
        <dbReference type="SAM" id="MobiDB-lite"/>
    </source>
</evidence>
<comment type="caution">
    <text evidence="3">The sequence shown here is derived from an EMBL/GenBank/DDBJ whole genome shotgun (WGS) entry which is preliminary data.</text>
</comment>
<dbReference type="PROSITE" id="PS50164">
    <property type="entry name" value="GIY_YIG"/>
    <property type="match status" value="1"/>
</dbReference>
<evidence type="ECO:0000259" key="2">
    <source>
        <dbReference type="PROSITE" id="PS50164"/>
    </source>
</evidence>
<feature type="compositionally biased region" description="Basic and acidic residues" evidence="1">
    <location>
        <begin position="25"/>
        <end position="45"/>
    </location>
</feature>
<dbReference type="InterPro" id="IPR011990">
    <property type="entry name" value="TPR-like_helical_dom_sf"/>
</dbReference>
<dbReference type="RefSeq" id="WP_098269513.1">
    <property type="nucleotide sequence ID" value="NZ_NTZF01000035.1"/>
</dbReference>
<gene>
    <name evidence="3" type="ORF">CN491_24290</name>
</gene>
<protein>
    <submittedName>
        <fullName evidence="3">DNA polymerase III subunit epsilon</fullName>
    </submittedName>
</protein>
<dbReference type="InterPro" id="IPR000305">
    <property type="entry name" value="GIY-YIG_endonuc"/>
</dbReference>